<dbReference type="KEGG" id="pxn:HU772_003805"/>
<dbReference type="RefSeq" id="WP_186662661.1">
    <property type="nucleotide sequence ID" value="NZ_CP077095.1"/>
</dbReference>
<dbReference type="Proteomes" id="UP000633418">
    <property type="component" value="Chromosome"/>
</dbReference>
<dbReference type="EMBL" id="CP077095">
    <property type="protein sequence ID" value="QXI39222.1"/>
    <property type="molecule type" value="Genomic_DNA"/>
</dbReference>
<evidence type="ECO:0000313" key="1">
    <source>
        <dbReference type="EMBL" id="QXI39222.1"/>
    </source>
</evidence>
<protein>
    <recommendedName>
        <fullName evidence="3">Type IV pilus assembly protein PilX</fullName>
    </recommendedName>
</protein>
<reference evidence="1 2" key="1">
    <citation type="journal article" date="2020" name="Microorganisms">
        <title>Reliable Identification of Environmental Pseudomonas Isolates Using the rpoD Gene.</title>
        <authorList>
            <consortium name="The Broad Institute Genome Sequencing Platform"/>
            <person name="Girard L."/>
            <person name="Lood C."/>
            <person name="Rokni-Zadeh H."/>
            <person name="van Noort V."/>
            <person name="Lavigne R."/>
            <person name="De Mot R."/>
        </authorList>
    </citation>
    <scope>NUCLEOTIDE SEQUENCE [LARGE SCALE GENOMIC DNA]</scope>
    <source>
        <strain evidence="1 2">RW9S1A</strain>
    </source>
</reference>
<proteinExistence type="predicted"/>
<organism evidence="1 2">
    <name type="scientific">Pseudomonas xantholysinigenes</name>
    <dbReference type="NCBI Taxonomy" id="2745490"/>
    <lineage>
        <taxon>Bacteria</taxon>
        <taxon>Pseudomonadati</taxon>
        <taxon>Pseudomonadota</taxon>
        <taxon>Gammaproteobacteria</taxon>
        <taxon>Pseudomonadales</taxon>
        <taxon>Pseudomonadaceae</taxon>
        <taxon>Pseudomonas</taxon>
    </lineage>
</organism>
<gene>
    <name evidence="1" type="ORF">HU772_003805</name>
</gene>
<name>A0A9E6PYG9_9PSED</name>
<accession>A0A9E6PYG9</accession>
<dbReference type="AlphaFoldDB" id="A0A9E6PYG9"/>
<evidence type="ECO:0000313" key="2">
    <source>
        <dbReference type="Proteomes" id="UP000633418"/>
    </source>
</evidence>
<reference evidence="1 2" key="2">
    <citation type="journal article" date="2021" name="Microorganisms">
        <title>The Ever-Expanding Pseudomonas Genus: Description of 43 New Species and Partition of the Pseudomonas putida Group.</title>
        <authorList>
            <person name="Girard L."/>
            <person name="Lood C."/>
            <person name="Hofte M."/>
            <person name="Vandamme P."/>
            <person name="Rokni-Zadeh H."/>
            <person name="van Noort V."/>
            <person name="Lavigne R."/>
            <person name="De Mot R."/>
        </authorList>
    </citation>
    <scope>NUCLEOTIDE SEQUENCE [LARGE SCALE GENOMIC DNA]</scope>
    <source>
        <strain evidence="1 2">RW9S1A</strain>
    </source>
</reference>
<keyword evidence="2" id="KW-1185">Reference proteome</keyword>
<sequence>MNRQRGVVLLLALSLSLLLGLLTALGMRSALLQARQVGEQILRVQAFEQAEASLIEGTALLNEGLPAQCGACLPPDLPLASPGAAWQATESGFVLLQVIGETRRAAGLATGEPVMLVRITALGRETRARQFLEAVYAVDDQAGVRRVSWRQRLEEG</sequence>
<evidence type="ECO:0008006" key="3">
    <source>
        <dbReference type="Google" id="ProtNLM"/>
    </source>
</evidence>